<accession>A0AAE0ZUW7</accession>
<gene>
    <name evidence="1" type="ORF">RRG08_048272</name>
</gene>
<reference evidence="1" key="1">
    <citation type="journal article" date="2023" name="G3 (Bethesda)">
        <title>A reference genome for the long-term kleptoplast-retaining sea slug Elysia crispata morphotype clarki.</title>
        <authorList>
            <person name="Eastman K.E."/>
            <person name="Pendleton A.L."/>
            <person name="Shaikh M.A."/>
            <person name="Suttiyut T."/>
            <person name="Ogas R."/>
            <person name="Tomko P."/>
            <person name="Gavelis G."/>
            <person name="Widhalm J.R."/>
            <person name="Wisecaver J.H."/>
        </authorList>
    </citation>
    <scope>NUCLEOTIDE SEQUENCE</scope>
    <source>
        <strain evidence="1">ECLA1</strain>
    </source>
</reference>
<dbReference type="Proteomes" id="UP001283361">
    <property type="component" value="Unassembled WGS sequence"/>
</dbReference>
<keyword evidence="2" id="KW-1185">Reference proteome</keyword>
<evidence type="ECO:0000313" key="1">
    <source>
        <dbReference type="EMBL" id="KAK3775062.1"/>
    </source>
</evidence>
<organism evidence="1 2">
    <name type="scientific">Elysia crispata</name>
    <name type="common">lettuce slug</name>
    <dbReference type="NCBI Taxonomy" id="231223"/>
    <lineage>
        <taxon>Eukaryota</taxon>
        <taxon>Metazoa</taxon>
        <taxon>Spiralia</taxon>
        <taxon>Lophotrochozoa</taxon>
        <taxon>Mollusca</taxon>
        <taxon>Gastropoda</taxon>
        <taxon>Heterobranchia</taxon>
        <taxon>Euthyneura</taxon>
        <taxon>Panpulmonata</taxon>
        <taxon>Sacoglossa</taxon>
        <taxon>Placobranchoidea</taxon>
        <taxon>Plakobranchidae</taxon>
        <taxon>Elysia</taxon>
    </lineage>
</organism>
<comment type="caution">
    <text evidence="1">The sequence shown here is derived from an EMBL/GenBank/DDBJ whole genome shotgun (WGS) entry which is preliminary data.</text>
</comment>
<name>A0AAE0ZUW7_9GAST</name>
<evidence type="ECO:0000313" key="2">
    <source>
        <dbReference type="Proteomes" id="UP001283361"/>
    </source>
</evidence>
<dbReference type="EMBL" id="JAWDGP010003357">
    <property type="protein sequence ID" value="KAK3775062.1"/>
    <property type="molecule type" value="Genomic_DNA"/>
</dbReference>
<sequence length="61" mass="7079">MFLEMDELKYRHAVISDLSGLHTVYFTAYLYDSLIELLTRSITRQMLNSPKVVYSGARLHA</sequence>
<proteinExistence type="predicted"/>
<protein>
    <submittedName>
        <fullName evidence="1">Uncharacterized protein</fullName>
    </submittedName>
</protein>
<dbReference type="AlphaFoldDB" id="A0AAE0ZUW7"/>